<dbReference type="RefSeq" id="WP_388311998.1">
    <property type="nucleotide sequence ID" value="NZ_JBIBDZ010000019.1"/>
</dbReference>
<evidence type="ECO:0000256" key="1">
    <source>
        <dbReference type="SAM" id="Phobius"/>
    </source>
</evidence>
<keyword evidence="3" id="KW-1185">Reference proteome</keyword>
<proteinExistence type="predicted"/>
<accession>A0ABW6Y3I8</accession>
<keyword evidence="1" id="KW-0472">Membrane</keyword>
<dbReference type="Proteomes" id="UP001602370">
    <property type="component" value="Unassembled WGS sequence"/>
</dbReference>
<reference evidence="2 3" key="1">
    <citation type="submission" date="2024-10" db="EMBL/GenBank/DDBJ databases">
        <title>The Natural Products Discovery Center: Release of the First 8490 Sequenced Strains for Exploring Actinobacteria Biosynthetic Diversity.</title>
        <authorList>
            <person name="Kalkreuter E."/>
            <person name="Kautsar S.A."/>
            <person name="Yang D."/>
            <person name="Bader C.D."/>
            <person name="Teijaro C.N."/>
            <person name="Fluegel L."/>
            <person name="Davis C.M."/>
            <person name="Simpson J.R."/>
            <person name="Lauterbach L."/>
            <person name="Steele A.D."/>
            <person name="Gui C."/>
            <person name="Meng S."/>
            <person name="Li G."/>
            <person name="Viehrig K."/>
            <person name="Ye F."/>
            <person name="Su P."/>
            <person name="Kiefer A.F."/>
            <person name="Nichols A."/>
            <person name="Cepeda A.J."/>
            <person name="Yan W."/>
            <person name="Fan B."/>
            <person name="Jiang Y."/>
            <person name="Adhikari A."/>
            <person name="Zheng C.-J."/>
            <person name="Schuster L."/>
            <person name="Cowan T.M."/>
            <person name="Smanski M.J."/>
            <person name="Chevrette M.G."/>
            <person name="De Carvalho L.P.S."/>
            <person name="Shen B."/>
        </authorList>
    </citation>
    <scope>NUCLEOTIDE SEQUENCE [LARGE SCALE GENOMIC DNA]</scope>
    <source>
        <strain evidence="2 3">NPDC012605</strain>
    </source>
</reference>
<protein>
    <submittedName>
        <fullName evidence="2">Uncharacterized protein</fullName>
    </submittedName>
</protein>
<comment type="caution">
    <text evidence="2">The sequence shown here is derived from an EMBL/GenBank/DDBJ whole genome shotgun (WGS) entry which is preliminary data.</text>
</comment>
<keyword evidence="1" id="KW-0812">Transmembrane</keyword>
<feature type="transmembrane region" description="Helical" evidence="1">
    <location>
        <begin position="20"/>
        <end position="39"/>
    </location>
</feature>
<evidence type="ECO:0000313" key="2">
    <source>
        <dbReference type="EMBL" id="MFF5924169.1"/>
    </source>
</evidence>
<organism evidence="2 3">
    <name type="scientific">Streptomyces flavochromogenes</name>
    <dbReference type="NCBI Taxonomy" id="68199"/>
    <lineage>
        <taxon>Bacteria</taxon>
        <taxon>Bacillati</taxon>
        <taxon>Actinomycetota</taxon>
        <taxon>Actinomycetes</taxon>
        <taxon>Kitasatosporales</taxon>
        <taxon>Streptomycetaceae</taxon>
        <taxon>Streptomyces</taxon>
    </lineage>
</organism>
<evidence type="ECO:0000313" key="3">
    <source>
        <dbReference type="Proteomes" id="UP001602370"/>
    </source>
</evidence>
<feature type="transmembrane region" description="Helical" evidence="1">
    <location>
        <begin position="46"/>
        <end position="65"/>
    </location>
</feature>
<gene>
    <name evidence="2" type="ORF">ACFY8C_38465</name>
</gene>
<name>A0ABW6Y3I8_9ACTN</name>
<dbReference type="EMBL" id="JBIBDZ010000019">
    <property type="protein sequence ID" value="MFF5924169.1"/>
    <property type="molecule type" value="Genomic_DNA"/>
</dbReference>
<keyword evidence="1" id="KW-1133">Transmembrane helix</keyword>
<sequence length="83" mass="9069">MHHDVVTLAALTDGSALSTWVLLVAGNLLAALIGIRAFKHFVKEDWGAMITMAIAAIFVAGFVWFPGEMRTLLGDLWDKVREA</sequence>